<dbReference type="PANTHER" id="PTHR35797:SF1">
    <property type="entry name" value="PROTEASE"/>
    <property type="match status" value="1"/>
</dbReference>
<keyword evidence="1" id="KW-0472">Membrane</keyword>
<gene>
    <name evidence="3" type="ORF">J2S63_002856</name>
</gene>
<protein>
    <submittedName>
        <fullName evidence="3">Membrane protease YdiL (CAAX protease family)</fullName>
    </submittedName>
</protein>
<feature type="transmembrane region" description="Helical" evidence="1">
    <location>
        <begin position="23"/>
        <end position="42"/>
    </location>
</feature>
<evidence type="ECO:0000313" key="3">
    <source>
        <dbReference type="EMBL" id="MDR7363303.1"/>
    </source>
</evidence>
<comment type="caution">
    <text evidence="3">The sequence shown here is derived from an EMBL/GenBank/DDBJ whole genome shotgun (WGS) entry which is preliminary data.</text>
</comment>
<feature type="transmembrane region" description="Helical" evidence="1">
    <location>
        <begin position="100"/>
        <end position="123"/>
    </location>
</feature>
<dbReference type="GO" id="GO:0006508">
    <property type="term" value="P:proteolysis"/>
    <property type="evidence" value="ECO:0007669"/>
    <property type="project" value="UniProtKB-KW"/>
</dbReference>
<evidence type="ECO:0000259" key="2">
    <source>
        <dbReference type="Pfam" id="PF02517"/>
    </source>
</evidence>
<proteinExistence type="predicted"/>
<feature type="transmembrane region" description="Helical" evidence="1">
    <location>
        <begin position="62"/>
        <end position="79"/>
    </location>
</feature>
<dbReference type="RefSeq" id="WP_310303560.1">
    <property type="nucleotide sequence ID" value="NZ_BAAAPS010000003.1"/>
</dbReference>
<evidence type="ECO:0000256" key="1">
    <source>
        <dbReference type="SAM" id="Phobius"/>
    </source>
</evidence>
<feature type="transmembrane region" description="Helical" evidence="1">
    <location>
        <begin position="199"/>
        <end position="219"/>
    </location>
</feature>
<dbReference type="GO" id="GO:0008233">
    <property type="term" value="F:peptidase activity"/>
    <property type="evidence" value="ECO:0007669"/>
    <property type="project" value="UniProtKB-KW"/>
</dbReference>
<dbReference type="EMBL" id="JAVDYG010000001">
    <property type="protein sequence ID" value="MDR7363303.1"/>
    <property type="molecule type" value="Genomic_DNA"/>
</dbReference>
<organism evidence="3 4">
    <name type="scientific">Nocardioides marmoribigeumensis</name>
    <dbReference type="NCBI Taxonomy" id="433649"/>
    <lineage>
        <taxon>Bacteria</taxon>
        <taxon>Bacillati</taxon>
        <taxon>Actinomycetota</taxon>
        <taxon>Actinomycetes</taxon>
        <taxon>Propionibacteriales</taxon>
        <taxon>Nocardioidaceae</taxon>
        <taxon>Nocardioides</taxon>
    </lineage>
</organism>
<feature type="transmembrane region" description="Helical" evidence="1">
    <location>
        <begin position="171"/>
        <end position="193"/>
    </location>
</feature>
<dbReference type="PANTHER" id="PTHR35797">
    <property type="entry name" value="PROTEASE-RELATED"/>
    <property type="match status" value="1"/>
</dbReference>
<accession>A0ABU2BY19</accession>
<keyword evidence="4" id="KW-1185">Reference proteome</keyword>
<keyword evidence="1" id="KW-0812">Transmembrane</keyword>
<dbReference type="Pfam" id="PF02517">
    <property type="entry name" value="Rce1-like"/>
    <property type="match status" value="1"/>
</dbReference>
<feature type="domain" description="CAAX prenyl protease 2/Lysostaphin resistance protein A-like" evidence="2">
    <location>
        <begin position="141"/>
        <end position="239"/>
    </location>
</feature>
<reference evidence="3 4" key="1">
    <citation type="submission" date="2023-07" db="EMBL/GenBank/DDBJ databases">
        <title>Sequencing the genomes of 1000 actinobacteria strains.</title>
        <authorList>
            <person name="Klenk H.-P."/>
        </authorList>
    </citation>
    <scope>NUCLEOTIDE SEQUENCE [LARGE SCALE GENOMIC DNA]</scope>
    <source>
        <strain evidence="3 4">DSM 19426</strain>
    </source>
</reference>
<dbReference type="InterPro" id="IPR003675">
    <property type="entry name" value="Rce1/LyrA-like_dom"/>
</dbReference>
<feature type="transmembrane region" description="Helical" evidence="1">
    <location>
        <begin position="129"/>
        <end position="150"/>
    </location>
</feature>
<evidence type="ECO:0000313" key="4">
    <source>
        <dbReference type="Proteomes" id="UP001183648"/>
    </source>
</evidence>
<keyword evidence="1" id="KW-1133">Transmembrane helix</keyword>
<keyword evidence="3" id="KW-0645">Protease</keyword>
<sequence>MTQLDTARHETPASPRSDATREVAVFLGTTFSLLALSTTAGLAEGVDVRHIEDASALGQLSMYGQALFPTIGALVARATTPRGRRAPLGFRRPPARTLAIAWAVGLLPTVLAGVLVWTFGLAGFDGGELGLLAVLGCTVLGLPYVVLALGEDLGWRGLMTTRLAEVAGPRTVVLATGLVWGMFHWPLMLFLGGTPAGTPLWFALTSFTIGTAALGAILASMQLRWGIWPGLVVHAMVNAGLYHVVGPLTTDTEHSGWFAGEVGLFQNLLLVLAAVAWWRFAPLRRTPNGRTAA</sequence>
<name>A0ABU2BY19_9ACTN</name>
<dbReference type="Proteomes" id="UP001183648">
    <property type="component" value="Unassembled WGS sequence"/>
</dbReference>
<feature type="transmembrane region" description="Helical" evidence="1">
    <location>
        <begin position="257"/>
        <end position="280"/>
    </location>
</feature>
<dbReference type="InterPro" id="IPR042150">
    <property type="entry name" value="MmRce1-like"/>
</dbReference>
<keyword evidence="3" id="KW-0378">Hydrolase</keyword>
<feature type="transmembrane region" description="Helical" evidence="1">
    <location>
        <begin position="226"/>
        <end position="245"/>
    </location>
</feature>